<keyword evidence="1" id="KW-1133">Transmembrane helix</keyword>
<gene>
    <name evidence="2" type="ORF">KDL28_21960</name>
</gene>
<evidence type="ECO:0000313" key="2">
    <source>
        <dbReference type="EMBL" id="MCO1657731.1"/>
    </source>
</evidence>
<keyword evidence="3" id="KW-1185">Reference proteome</keyword>
<organism evidence="2 3">
    <name type="scientific">Pseudonocardia humida</name>
    <dbReference type="NCBI Taxonomy" id="2800819"/>
    <lineage>
        <taxon>Bacteria</taxon>
        <taxon>Bacillati</taxon>
        <taxon>Actinomycetota</taxon>
        <taxon>Actinomycetes</taxon>
        <taxon>Pseudonocardiales</taxon>
        <taxon>Pseudonocardiaceae</taxon>
        <taxon>Pseudonocardia</taxon>
    </lineage>
</organism>
<keyword evidence="1" id="KW-0472">Membrane</keyword>
<dbReference type="EMBL" id="JAGSOV010000046">
    <property type="protein sequence ID" value="MCO1657731.1"/>
    <property type="molecule type" value="Genomic_DNA"/>
</dbReference>
<keyword evidence="1" id="KW-0812">Transmembrane</keyword>
<dbReference type="InterPro" id="IPR021443">
    <property type="entry name" value="DUF3093"/>
</dbReference>
<dbReference type="Proteomes" id="UP001165283">
    <property type="component" value="Unassembled WGS sequence"/>
</dbReference>
<reference evidence="2" key="1">
    <citation type="submission" date="2021-04" db="EMBL/GenBank/DDBJ databases">
        <title>Pseudonocardia sp. nov., isolated from sandy soil of mangrove forest.</title>
        <authorList>
            <person name="Zan Z."/>
            <person name="Huang R."/>
            <person name="Liu W."/>
        </authorList>
    </citation>
    <scope>NUCLEOTIDE SEQUENCE</scope>
    <source>
        <strain evidence="2">S2-4</strain>
    </source>
</reference>
<evidence type="ECO:0000256" key="1">
    <source>
        <dbReference type="SAM" id="Phobius"/>
    </source>
</evidence>
<name>A0ABT1A404_9PSEU</name>
<evidence type="ECO:0000313" key="3">
    <source>
        <dbReference type="Proteomes" id="UP001165283"/>
    </source>
</evidence>
<dbReference type="RefSeq" id="WP_252441379.1">
    <property type="nucleotide sequence ID" value="NZ_JAGSOV010000046.1"/>
</dbReference>
<feature type="transmembrane region" description="Helical" evidence="1">
    <location>
        <begin position="53"/>
        <end position="70"/>
    </location>
</feature>
<protein>
    <submittedName>
        <fullName evidence="2">DUF3093 domain-containing protein</fullName>
    </submittedName>
</protein>
<proteinExistence type="predicted"/>
<dbReference type="Pfam" id="PF11292">
    <property type="entry name" value="DUF3093"/>
    <property type="match status" value="1"/>
</dbReference>
<accession>A0ABT1A404</accession>
<sequence>MGQHPSSGRAATSGGPAFDERLSVPLWWFLPAVGLAVLIGAEVHMGYPGVRSWIGYAIAVPLVVGALVWLSRTRVQVADGELRVGERALPLERVGQVEVVPAAGKQAALGPELDPMAHLVHRPWIGPVVRVEVRPGEDAEGASADRTPYWIFSVRDTAALVAALGR</sequence>
<feature type="transmembrane region" description="Helical" evidence="1">
    <location>
        <begin position="26"/>
        <end position="47"/>
    </location>
</feature>
<comment type="caution">
    <text evidence="2">The sequence shown here is derived from an EMBL/GenBank/DDBJ whole genome shotgun (WGS) entry which is preliminary data.</text>
</comment>